<evidence type="ECO:0000313" key="8">
    <source>
        <dbReference type="Proteomes" id="UP001320420"/>
    </source>
</evidence>
<proteinExistence type="predicted"/>
<reference evidence="7 8" key="1">
    <citation type="submission" date="2024-02" db="EMBL/GenBank/DDBJ databases">
        <title>De novo assembly and annotation of 12 fungi associated with fruit tree decline syndrome in Ontario, Canada.</title>
        <authorList>
            <person name="Sulman M."/>
            <person name="Ellouze W."/>
            <person name="Ilyukhin E."/>
        </authorList>
    </citation>
    <scope>NUCLEOTIDE SEQUENCE [LARGE SCALE GENOMIC DNA]</scope>
    <source>
        <strain evidence="7 8">M11/M66-122</strain>
    </source>
</reference>
<evidence type="ECO:0000313" key="7">
    <source>
        <dbReference type="EMBL" id="KAK7756438.1"/>
    </source>
</evidence>
<keyword evidence="2" id="KW-0813">Transport</keyword>
<feature type="transmembrane region" description="Helical" evidence="6">
    <location>
        <begin position="78"/>
        <end position="106"/>
    </location>
</feature>
<name>A0AAN9YRN4_9PEZI</name>
<dbReference type="InterPro" id="IPR002293">
    <property type="entry name" value="AA/rel_permease1"/>
</dbReference>
<evidence type="ECO:0000256" key="2">
    <source>
        <dbReference type="ARBA" id="ARBA00022448"/>
    </source>
</evidence>
<comment type="caution">
    <text evidence="7">The sequence shown here is derived from an EMBL/GenBank/DDBJ whole genome shotgun (WGS) entry which is preliminary data.</text>
</comment>
<organism evidence="7 8">
    <name type="scientific">Diatrype stigma</name>
    <dbReference type="NCBI Taxonomy" id="117547"/>
    <lineage>
        <taxon>Eukaryota</taxon>
        <taxon>Fungi</taxon>
        <taxon>Dikarya</taxon>
        <taxon>Ascomycota</taxon>
        <taxon>Pezizomycotina</taxon>
        <taxon>Sordariomycetes</taxon>
        <taxon>Xylariomycetidae</taxon>
        <taxon>Xylariales</taxon>
        <taxon>Diatrypaceae</taxon>
        <taxon>Diatrype</taxon>
    </lineage>
</organism>
<comment type="subcellular location">
    <subcellularLocation>
        <location evidence="1">Membrane</location>
        <topology evidence="1">Multi-pass membrane protein</topology>
    </subcellularLocation>
</comment>
<evidence type="ECO:0008006" key="9">
    <source>
        <dbReference type="Google" id="ProtNLM"/>
    </source>
</evidence>
<sequence length="216" mass="23544">MSLTRLHRMAYFALYNGGPTTFLFSFAVAFCGALSQAASLAEMASLVPIAGAQYHWTYRLAPPRARRLATWVQAWATWFGYLSLLAGVASVTAIQIEAVVVVQLLVPGAGSDSDYDYDYGYTPGGWHTAALIAAVVVPFGLLNAYGFRVVPRLELAAAVLHVVLFVVFVVVLAVYGHHNDAKFIFLRSNVSSGWDEHAYVAWNLGMLSCVWSFTGK</sequence>
<feature type="transmembrane region" description="Helical" evidence="6">
    <location>
        <begin position="126"/>
        <end position="145"/>
    </location>
</feature>
<dbReference type="GO" id="GO:0022857">
    <property type="term" value="F:transmembrane transporter activity"/>
    <property type="evidence" value="ECO:0007669"/>
    <property type="project" value="InterPro"/>
</dbReference>
<dbReference type="Gene3D" id="1.20.1740.10">
    <property type="entry name" value="Amino acid/polyamine transporter I"/>
    <property type="match status" value="1"/>
</dbReference>
<gene>
    <name evidence="7" type="ORF">SLS62_001664</name>
</gene>
<protein>
    <recommendedName>
        <fullName evidence="9">Amino acid permease</fullName>
    </recommendedName>
</protein>
<evidence type="ECO:0000256" key="1">
    <source>
        <dbReference type="ARBA" id="ARBA00004141"/>
    </source>
</evidence>
<dbReference type="Proteomes" id="UP001320420">
    <property type="component" value="Unassembled WGS sequence"/>
</dbReference>
<keyword evidence="8" id="KW-1185">Reference proteome</keyword>
<keyword evidence="3 6" id="KW-0812">Transmembrane</keyword>
<evidence type="ECO:0000256" key="5">
    <source>
        <dbReference type="ARBA" id="ARBA00023136"/>
    </source>
</evidence>
<dbReference type="EMBL" id="JAKJXP020000007">
    <property type="protein sequence ID" value="KAK7756438.1"/>
    <property type="molecule type" value="Genomic_DNA"/>
</dbReference>
<feature type="transmembrane region" description="Helical" evidence="6">
    <location>
        <begin position="157"/>
        <end position="177"/>
    </location>
</feature>
<accession>A0AAN9YRN4</accession>
<evidence type="ECO:0000256" key="6">
    <source>
        <dbReference type="SAM" id="Phobius"/>
    </source>
</evidence>
<evidence type="ECO:0000256" key="3">
    <source>
        <dbReference type="ARBA" id="ARBA00022692"/>
    </source>
</evidence>
<feature type="transmembrane region" description="Helical" evidence="6">
    <location>
        <begin position="12"/>
        <end position="30"/>
    </location>
</feature>
<dbReference type="PANTHER" id="PTHR45649">
    <property type="entry name" value="AMINO-ACID PERMEASE BAT1"/>
    <property type="match status" value="1"/>
</dbReference>
<dbReference type="PANTHER" id="PTHR45649:SF5">
    <property type="entry name" value="GABA TRANSPORTER (EUROFUNG)-RELATED"/>
    <property type="match status" value="1"/>
</dbReference>
<keyword evidence="5 6" id="KW-0472">Membrane</keyword>
<evidence type="ECO:0000256" key="4">
    <source>
        <dbReference type="ARBA" id="ARBA00022989"/>
    </source>
</evidence>
<feature type="transmembrane region" description="Helical" evidence="6">
    <location>
        <begin position="36"/>
        <end position="57"/>
    </location>
</feature>
<dbReference type="Pfam" id="PF13520">
    <property type="entry name" value="AA_permease_2"/>
    <property type="match status" value="1"/>
</dbReference>
<dbReference type="GO" id="GO:0016020">
    <property type="term" value="C:membrane"/>
    <property type="evidence" value="ECO:0007669"/>
    <property type="project" value="UniProtKB-SubCell"/>
</dbReference>
<feature type="transmembrane region" description="Helical" evidence="6">
    <location>
        <begin position="197"/>
        <end position="214"/>
    </location>
</feature>
<dbReference type="AlphaFoldDB" id="A0AAN9YRN4"/>
<keyword evidence="4 6" id="KW-1133">Transmembrane helix</keyword>